<feature type="compositionally biased region" description="Basic residues" evidence="1">
    <location>
        <begin position="87"/>
        <end position="101"/>
    </location>
</feature>
<comment type="caution">
    <text evidence="2">The sequence shown here is derived from an EMBL/GenBank/DDBJ whole genome shotgun (WGS) entry which is preliminary data.</text>
</comment>
<dbReference type="EMBL" id="BGZK01005411">
    <property type="protein sequence ID" value="GBP13937.1"/>
    <property type="molecule type" value="Genomic_DNA"/>
</dbReference>
<feature type="region of interest" description="Disordered" evidence="1">
    <location>
        <begin position="52"/>
        <end position="120"/>
    </location>
</feature>
<reference evidence="2 3" key="1">
    <citation type="journal article" date="2019" name="Commun. Biol.">
        <title>The bagworm genome reveals a unique fibroin gene that provides high tensile strength.</title>
        <authorList>
            <person name="Kono N."/>
            <person name="Nakamura H."/>
            <person name="Ohtoshi R."/>
            <person name="Tomita M."/>
            <person name="Numata K."/>
            <person name="Arakawa K."/>
        </authorList>
    </citation>
    <scope>NUCLEOTIDE SEQUENCE [LARGE SCALE GENOMIC DNA]</scope>
</reference>
<accession>A0A4C1TKH1</accession>
<organism evidence="2 3">
    <name type="scientific">Eumeta variegata</name>
    <name type="common">Bagworm moth</name>
    <name type="synonym">Eumeta japonica</name>
    <dbReference type="NCBI Taxonomy" id="151549"/>
    <lineage>
        <taxon>Eukaryota</taxon>
        <taxon>Metazoa</taxon>
        <taxon>Ecdysozoa</taxon>
        <taxon>Arthropoda</taxon>
        <taxon>Hexapoda</taxon>
        <taxon>Insecta</taxon>
        <taxon>Pterygota</taxon>
        <taxon>Neoptera</taxon>
        <taxon>Endopterygota</taxon>
        <taxon>Lepidoptera</taxon>
        <taxon>Glossata</taxon>
        <taxon>Ditrysia</taxon>
        <taxon>Tineoidea</taxon>
        <taxon>Psychidae</taxon>
        <taxon>Oiketicinae</taxon>
        <taxon>Eumeta</taxon>
    </lineage>
</organism>
<evidence type="ECO:0000313" key="3">
    <source>
        <dbReference type="Proteomes" id="UP000299102"/>
    </source>
</evidence>
<gene>
    <name evidence="2" type="ORF">EVAR_91889_1</name>
</gene>
<evidence type="ECO:0000256" key="1">
    <source>
        <dbReference type="SAM" id="MobiDB-lite"/>
    </source>
</evidence>
<evidence type="ECO:0000313" key="2">
    <source>
        <dbReference type="EMBL" id="GBP13937.1"/>
    </source>
</evidence>
<keyword evidence="3" id="KW-1185">Reference proteome</keyword>
<sequence>MGRVRAQTVTSGPAARVPNPIVRIQKSLIEDTDRSEQTYNCISSNEYFYGRAAQSTARQRPPASLPRSDRPPARAGGGAQRAGAGKNARKRKRGKGNKFPRHVTGSFPGVVTRRRPRHTACPALPVQRTLEKQPETLTYSLSVYGDTRSYQRA</sequence>
<proteinExistence type="predicted"/>
<dbReference type="Proteomes" id="UP000299102">
    <property type="component" value="Unassembled WGS sequence"/>
</dbReference>
<protein>
    <submittedName>
        <fullName evidence="2">Uncharacterized protein</fullName>
    </submittedName>
</protein>
<name>A0A4C1TKH1_EUMVA</name>
<dbReference type="AlphaFoldDB" id="A0A4C1TKH1"/>